<dbReference type="EMBL" id="CAJNRG010003214">
    <property type="protein sequence ID" value="CAF2054875.1"/>
    <property type="molecule type" value="Genomic_DNA"/>
</dbReference>
<protein>
    <recommendedName>
        <fullName evidence="1">RNA-directed DNA polymerase</fullName>
        <ecNumber evidence="1">2.7.7.49</ecNumber>
    </recommendedName>
</protein>
<keyword evidence="7" id="KW-0255">Endonuclease</keyword>
<evidence type="ECO:0000259" key="11">
    <source>
        <dbReference type="Pfam" id="PF00078"/>
    </source>
</evidence>
<dbReference type="GO" id="GO:0004190">
    <property type="term" value="F:aspartic-type endopeptidase activity"/>
    <property type="evidence" value="ECO:0007669"/>
    <property type="project" value="UniProtKB-KW"/>
</dbReference>
<name>A0A816PZY2_9BILA</name>
<dbReference type="CDD" id="cd00303">
    <property type="entry name" value="retropepsin_like"/>
    <property type="match status" value="1"/>
</dbReference>
<sequence>MLTRQGAAKLFQAEFRRLADIDIYFPDTESFTPVYYRPLTTVMAEKTVSTLLSKTLEQTRKYSGKSDQDADEWLKDLTTTFRMADITESQALKMIPTFLEGPVKIWFHENSTAFESWTLKQLASNRLRHRQQQYDESVIEYYTDVMKLCKIIDPNMTDASKFDHLYHGLKPSLLKILRQAPLTPTAFLEYARPEETLDRFVGMPIQSPTNNDTPVTNINFHQSFTPAHYPQQYFYPTSPNTYAATSFPHGYSSTSSLGVQQRFPTSSFNTFHNSSHPVQCYREYHDGSVSPTATPSPSSSFPMIRHYHHTHPPSLYHSMSTYSIHPQSTIYSHQPVQTNPSLIFINTSIHGKRLRAMLDTGATHSFIIQRTLKQLHRSPTSHFTRQAQLGDGRTTLQIIGEVQLPVQFASIITPLKALVCTKNAARIDYANNQVSIRSPRGRLFIPYDKAIDYIALDVTTVNVVKIPPRESCIVQAKIELSSADAIYFSPIDATQLDKPIITPPSLLHVNNYTTYLEIYNLHEYTCTLPMNTILGSATHIPYSVDSFILFGPSNCSSSTSVPSTYNLNTITLENPPSQLLTTVDKLLCHLTNTQYKQQLTDKEKTAFVTQDGLWELNVLPQGIMNEPPIFQRIMHNLIGYGRWNYVMFYLDDILIFSRTFDEHKQYLNEILSILHTASFQINPDKCSIAVPEIDFLSHTINERHIKPNAAPLHKFTNKTKSHRHEFFWGPDQQQSFEQFKRILTTSPLFLEYPESSTPFILTTDASDVGIGGILRQETSTGTKINYFKSRILNDTERKYDTFEKEALAIYGCISDLRSYIGDSQFVIETDHKPLENFHTKQINNKRVMNWLFKLQDILPQIIAVKYRKDANNTAADYISRHFPCNNIEIACSPSSNASYNTSPFGSPLWFEKSSKPQGAQIIESDLSHNMLRHDIAVNIQVNAVTTRAQAERLPPSSSITTSSTTPLPPHPSNSPPTDSLLDFSLNRFKSAQDQDSAMQSII</sequence>
<dbReference type="Proteomes" id="UP000663887">
    <property type="component" value="Unassembled WGS sequence"/>
</dbReference>
<dbReference type="Pfam" id="PF17917">
    <property type="entry name" value="RT_RNaseH"/>
    <property type="match status" value="1"/>
</dbReference>
<dbReference type="InterPro" id="IPR043128">
    <property type="entry name" value="Rev_trsase/Diguanyl_cyclase"/>
</dbReference>
<dbReference type="AlphaFoldDB" id="A0A816PZY2"/>
<keyword evidence="3" id="KW-0808">Transferase</keyword>
<dbReference type="EC" id="2.7.7.49" evidence="1"/>
<feature type="domain" description="Reverse transcriptase" evidence="11">
    <location>
        <begin position="601"/>
        <end position="700"/>
    </location>
</feature>
<accession>A0A816PZY2</accession>
<dbReference type="InterPro" id="IPR043502">
    <property type="entry name" value="DNA/RNA_pol_sf"/>
</dbReference>
<evidence type="ECO:0000256" key="10">
    <source>
        <dbReference type="SAM" id="MobiDB-lite"/>
    </source>
</evidence>
<dbReference type="InterPro" id="IPR000477">
    <property type="entry name" value="RT_dom"/>
</dbReference>
<evidence type="ECO:0000256" key="2">
    <source>
        <dbReference type="ARBA" id="ARBA00022670"/>
    </source>
</evidence>
<keyword evidence="8" id="KW-0378">Hydrolase</keyword>
<dbReference type="Pfam" id="PF00078">
    <property type="entry name" value="RVT_1"/>
    <property type="match status" value="1"/>
</dbReference>
<dbReference type="InterPro" id="IPR001969">
    <property type="entry name" value="Aspartic_peptidase_AS"/>
</dbReference>
<dbReference type="Pfam" id="PF13650">
    <property type="entry name" value="Asp_protease_2"/>
    <property type="match status" value="1"/>
</dbReference>
<evidence type="ECO:0000256" key="7">
    <source>
        <dbReference type="ARBA" id="ARBA00022759"/>
    </source>
</evidence>
<evidence type="ECO:0000256" key="5">
    <source>
        <dbReference type="ARBA" id="ARBA00022722"/>
    </source>
</evidence>
<evidence type="ECO:0000259" key="12">
    <source>
        <dbReference type="Pfam" id="PF17917"/>
    </source>
</evidence>
<dbReference type="InterPro" id="IPR051320">
    <property type="entry name" value="Viral_Replic_Matur_Polypro"/>
</dbReference>
<evidence type="ECO:0000256" key="1">
    <source>
        <dbReference type="ARBA" id="ARBA00012493"/>
    </source>
</evidence>
<dbReference type="SUPFAM" id="SSF56672">
    <property type="entry name" value="DNA/RNA polymerases"/>
    <property type="match status" value="1"/>
</dbReference>
<dbReference type="CDD" id="cd09274">
    <property type="entry name" value="RNase_HI_RT_Ty3"/>
    <property type="match status" value="1"/>
</dbReference>
<keyword evidence="6" id="KW-0064">Aspartyl protease</keyword>
<dbReference type="PANTHER" id="PTHR33064">
    <property type="entry name" value="POL PROTEIN"/>
    <property type="match status" value="1"/>
</dbReference>
<gene>
    <name evidence="13" type="ORF">XDN619_LOCUS9473</name>
</gene>
<dbReference type="GO" id="GO:0006508">
    <property type="term" value="P:proteolysis"/>
    <property type="evidence" value="ECO:0007669"/>
    <property type="project" value="UniProtKB-KW"/>
</dbReference>
<evidence type="ECO:0000313" key="14">
    <source>
        <dbReference type="Proteomes" id="UP000663887"/>
    </source>
</evidence>
<evidence type="ECO:0000256" key="9">
    <source>
        <dbReference type="ARBA" id="ARBA00022918"/>
    </source>
</evidence>
<evidence type="ECO:0000256" key="3">
    <source>
        <dbReference type="ARBA" id="ARBA00022679"/>
    </source>
</evidence>
<keyword evidence="4" id="KW-0548">Nucleotidyltransferase</keyword>
<dbReference type="Gene3D" id="3.30.70.270">
    <property type="match status" value="1"/>
</dbReference>
<evidence type="ECO:0000256" key="4">
    <source>
        <dbReference type="ARBA" id="ARBA00022695"/>
    </source>
</evidence>
<dbReference type="GO" id="GO:0003964">
    <property type="term" value="F:RNA-directed DNA polymerase activity"/>
    <property type="evidence" value="ECO:0007669"/>
    <property type="project" value="UniProtKB-KW"/>
</dbReference>
<dbReference type="Gene3D" id="2.40.70.10">
    <property type="entry name" value="Acid Proteases"/>
    <property type="match status" value="1"/>
</dbReference>
<feature type="region of interest" description="Disordered" evidence="10">
    <location>
        <begin position="947"/>
        <end position="982"/>
    </location>
</feature>
<dbReference type="Gene3D" id="3.10.10.10">
    <property type="entry name" value="HIV Type 1 Reverse Transcriptase, subunit A, domain 1"/>
    <property type="match status" value="1"/>
</dbReference>
<evidence type="ECO:0000313" key="13">
    <source>
        <dbReference type="EMBL" id="CAF2054875.1"/>
    </source>
</evidence>
<evidence type="ECO:0000256" key="6">
    <source>
        <dbReference type="ARBA" id="ARBA00022750"/>
    </source>
</evidence>
<dbReference type="InterPro" id="IPR041373">
    <property type="entry name" value="RT_RNaseH"/>
</dbReference>
<keyword evidence="9" id="KW-0695">RNA-directed DNA polymerase</keyword>
<feature type="domain" description="Reverse transcriptase RNase H-like" evidence="12">
    <location>
        <begin position="756"/>
        <end position="856"/>
    </location>
</feature>
<dbReference type="SUPFAM" id="SSF50630">
    <property type="entry name" value="Acid proteases"/>
    <property type="match status" value="1"/>
</dbReference>
<comment type="caution">
    <text evidence="13">The sequence shown here is derived from an EMBL/GenBank/DDBJ whole genome shotgun (WGS) entry which is preliminary data.</text>
</comment>
<dbReference type="PROSITE" id="PS00141">
    <property type="entry name" value="ASP_PROTEASE"/>
    <property type="match status" value="1"/>
</dbReference>
<proteinExistence type="predicted"/>
<dbReference type="GO" id="GO:0004519">
    <property type="term" value="F:endonuclease activity"/>
    <property type="evidence" value="ECO:0007669"/>
    <property type="project" value="UniProtKB-KW"/>
</dbReference>
<dbReference type="PANTHER" id="PTHR33064:SF37">
    <property type="entry name" value="RIBONUCLEASE H"/>
    <property type="match status" value="1"/>
</dbReference>
<organism evidence="13 14">
    <name type="scientific">Rotaria magnacalcarata</name>
    <dbReference type="NCBI Taxonomy" id="392030"/>
    <lineage>
        <taxon>Eukaryota</taxon>
        <taxon>Metazoa</taxon>
        <taxon>Spiralia</taxon>
        <taxon>Gnathifera</taxon>
        <taxon>Rotifera</taxon>
        <taxon>Eurotatoria</taxon>
        <taxon>Bdelloidea</taxon>
        <taxon>Philodinida</taxon>
        <taxon>Philodinidae</taxon>
        <taxon>Rotaria</taxon>
    </lineage>
</organism>
<keyword evidence="5" id="KW-0540">Nuclease</keyword>
<keyword evidence="2" id="KW-0645">Protease</keyword>
<reference evidence="13" key="1">
    <citation type="submission" date="2021-02" db="EMBL/GenBank/DDBJ databases">
        <authorList>
            <person name="Nowell W R."/>
        </authorList>
    </citation>
    <scope>NUCLEOTIDE SEQUENCE</scope>
</reference>
<dbReference type="CDD" id="cd01647">
    <property type="entry name" value="RT_LTR"/>
    <property type="match status" value="1"/>
</dbReference>
<evidence type="ECO:0000256" key="8">
    <source>
        <dbReference type="ARBA" id="ARBA00022801"/>
    </source>
</evidence>
<feature type="compositionally biased region" description="Low complexity" evidence="10">
    <location>
        <begin position="954"/>
        <end position="965"/>
    </location>
</feature>
<dbReference type="InterPro" id="IPR021109">
    <property type="entry name" value="Peptidase_aspartic_dom_sf"/>
</dbReference>